<dbReference type="InterPro" id="IPR048418">
    <property type="entry name" value="DTX3L_a/b_dom"/>
</dbReference>
<comment type="subcellular location">
    <subcellularLocation>
        <location evidence="9">Cytoplasm</location>
    </subcellularLocation>
</comment>
<dbReference type="GeneID" id="101642391"/>
<feature type="domain" description="RING-type" evidence="11">
    <location>
        <begin position="569"/>
        <end position="607"/>
    </location>
</feature>
<keyword evidence="4 9" id="KW-0808">Transferase</keyword>
<reference evidence="13" key="1">
    <citation type="submission" date="2025-08" db="UniProtKB">
        <authorList>
            <consortium name="RefSeq"/>
        </authorList>
    </citation>
    <scope>IDENTIFICATION</scope>
</reference>
<dbReference type="Pfam" id="PF18102">
    <property type="entry name" value="DTC"/>
    <property type="match status" value="1"/>
</dbReference>
<name>A0ABM0J0V9_ECHTE</name>
<evidence type="ECO:0000256" key="5">
    <source>
        <dbReference type="ARBA" id="ARBA00022723"/>
    </source>
</evidence>
<evidence type="ECO:0000256" key="9">
    <source>
        <dbReference type="RuleBase" id="RU367105"/>
    </source>
</evidence>
<evidence type="ECO:0000256" key="4">
    <source>
        <dbReference type="ARBA" id="ARBA00022679"/>
    </source>
</evidence>
<dbReference type="Proteomes" id="UP000694863">
    <property type="component" value="Unplaced"/>
</dbReference>
<keyword evidence="5 9" id="KW-0479">Metal-binding</keyword>
<dbReference type="Pfam" id="PF13923">
    <property type="entry name" value="zf-C3HC4_2"/>
    <property type="match status" value="1"/>
</dbReference>
<dbReference type="EC" id="2.3.2.27" evidence="9"/>
<dbReference type="PROSITE" id="PS50089">
    <property type="entry name" value="ZF_RING_2"/>
    <property type="match status" value="1"/>
</dbReference>
<evidence type="ECO:0000259" key="11">
    <source>
        <dbReference type="PROSITE" id="PS50089"/>
    </source>
</evidence>
<evidence type="ECO:0000256" key="8">
    <source>
        <dbReference type="PROSITE-ProRule" id="PRU00175"/>
    </source>
</evidence>
<dbReference type="Pfam" id="PF21717">
    <property type="entry name" value="DTX3L_a-b"/>
    <property type="match status" value="1"/>
</dbReference>
<feature type="region of interest" description="Disordered" evidence="10">
    <location>
        <begin position="538"/>
        <end position="564"/>
    </location>
</feature>
<keyword evidence="6 8" id="KW-0863">Zinc-finger</keyword>
<accession>A0ABM0J0V9</accession>
<dbReference type="Gene3D" id="3.30.390.130">
    <property type="match status" value="1"/>
</dbReference>
<comment type="pathway">
    <text evidence="2 9">Protein modification; protein ubiquitination.</text>
</comment>
<dbReference type="InterPro" id="IPR039396">
    <property type="entry name" value="Deltex_C"/>
</dbReference>
<dbReference type="SUPFAM" id="SSF57850">
    <property type="entry name" value="RING/U-box"/>
    <property type="match status" value="1"/>
</dbReference>
<evidence type="ECO:0000256" key="1">
    <source>
        <dbReference type="ARBA" id="ARBA00000900"/>
    </source>
</evidence>
<dbReference type="InterPro" id="IPR048409">
    <property type="entry name" value="DTX3L_KH-like"/>
</dbReference>
<dbReference type="PANTHER" id="PTHR12622">
    <property type="entry name" value="DELTEX-RELATED"/>
    <property type="match status" value="1"/>
</dbReference>
<evidence type="ECO:0000256" key="7">
    <source>
        <dbReference type="ARBA" id="ARBA00022833"/>
    </source>
</evidence>
<dbReference type="InterPro" id="IPR001841">
    <property type="entry name" value="Znf_RING"/>
</dbReference>
<dbReference type="InterPro" id="IPR013083">
    <property type="entry name" value="Znf_RING/FYVE/PHD"/>
</dbReference>
<keyword evidence="12" id="KW-1185">Reference proteome</keyword>
<comment type="similarity">
    <text evidence="3 9">Belongs to the Deltex family.</text>
</comment>
<evidence type="ECO:0000256" key="10">
    <source>
        <dbReference type="SAM" id="MobiDB-lite"/>
    </source>
</evidence>
<proteinExistence type="inferred from homology"/>
<dbReference type="Pfam" id="PF23222">
    <property type="entry name" value="RRM_PARP14_1"/>
    <property type="match status" value="1"/>
</dbReference>
<evidence type="ECO:0000256" key="2">
    <source>
        <dbReference type="ARBA" id="ARBA00004906"/>
    </source>
</evidence>
<dbReference type="Pfam" id="PF21718">
    <property type="entry name" value="KH_DTX3L"/>
    <property type="match status" value="2"/>
</dbReference>
<dbReference type="InterPro" id="IPR039398">
    <property type="entry name" value="Deltex_fam"/>
</dbReference>
<dbReference type="InterPro" id="IPR057051">
    <property type="entry name" value="PARP14_RPM_1"/>
</dbReference>
<sequence length="748" mass="83710">MAAPSCPPSPLLVRVSEPGPRMHLKLEKYFQSRSSGGGECTVRALSDSTPDTFRVDFAERAAKEGVLKKGDHQILVGSCFVSIFLEPTGNLIEKSTHQQRSLSASSGAEVLPGEKHPDEEPVPSPVDSGVSKIFLAVTADLNCHLLSKELREHIRTLCPQVQQTEGLHGIEKVYGDFKDIERIYRFLSERLLESEPISEASPGATEKGHPGQWDWNHAVSPEPQTRKEEKSTCFTVSLPLFEYFQYTCPGKIQMIETKFGININIGTSSPNMVSVDFTSSQSGDLEGARELFASEFQNVMQSLKQETVPVVDGKKPNEIKQELNHRFKKLLIKEKDRELILLGPQDDILAATEFLVSQVSKRPVKTPVKISAPKGKKNGIEVDTVHYKLLEDELRQEIVTIDRKYNTCCKAFEKTQNAQKTCIQFDPKDKEVDLSMHACASFIDAYQQVSGMLIREVLSLTLLGKDRKYLLGTKFVDDFRKMHPHIHFVITQESMILTGLPNHLTKATQYFSEREKREARPLLVQEKWNMDNETAVDIDRKSSKASPPPLMGSASSGASGGDKEEDNICSICRDIITNKKVLPKCKHEFCTRCIDKAMTYKPTCPVCLTFYGVQTGNQPEGTMTVTKLSQSLPGYKSYETIKICYKMIGGIQTKDHPNPGRTYSATVRNAYLPDNEEGRDVLRMLRTAFERKLIFTVGQSQTTGASSAITWNDIHHKTSMDGGPQCFGYPDPLYLSRVKEELKAKGIL</sequence>
<dbReference type="PROSITE" id="PS00518">
    <property type="entry name" value="ZF_RING_1"/>
    <property type="match status" value="1"/>
</dbReference>
<comment type="catalytic activity">
    <reaction evidence="1 9">
        <text>S-ubiquitinyl-[E2 ubiquitin-conjugating enzyme]-L-cysteine + [acceptor protein]-L-lysine = [E2 ubiquitin-conjugating enzyme]-L-cysteine + N(6)-ubiquitinyl-[acceptor protein]-L-lysine.</text>
        <dbReference type="EC" id="2.3.2.27"/>
    </reaction>
</comment>
<evidence type="ECO:0000313" key="12">
    <source>
        <dbReference type="Proteomes" id="UP000694863"/>
    </source>
</evidence>
<gene>
    <name evidence="13" type="primary">DTX3L</name>
</gene>
<evidence type="ECO:0000313" key="13">
    <source>
        <dbReference type="RefSeq" id="XP_004712362.1"/>
    </source>
</evidence>
<keyword evidence="9" id="KW-0963">Cytoplasm</keyword>
<dbReference type="CDD" id="cd09633">
    <property type="entry name" value="Deltex_C"/>
    <property type="match status" value="1"/>
</dbReference>
<feature type="region of interest" description="Disordered" evidence="10">
    <location>
        <begin position="95"/>
        <end position="125"/>
    </location>
</feature>
<evidence type="ECO:0000256" key="3">
    <source>
        <dbReference type="ARBA" id="ARBA00009413"/>
    </source>
</evidence>
<organism evidence="12 13">
    <name type="scientific">Echinops telfairi</name>
    <name type="common">Lesser hedgehog tenrec</name>
    <dbReference type="NCBI Taxonomy" id="9371"/>
    <lineage>
        <taxon>Eukaryota</taxon>
        <taxon>Metazoa</taxon>
        <taxon>Chordata</taxon>
        <taxon>Craniata</taxon>
        <taxon>Vertebrata</taxon>
        <taxon>Euteleostomi</taxon>
        <taxon>Mammalia</taxon>
        <taxon>Eutheria</taxon>
        <taxon>Afrotheria</taxon>
        <taxon>Tenrecidae</taxon>
        <taxon>Tenrecinae</taxon>
        <taxon>Echinops</taxon>
    </lineage>
</organism>
<dbReference type="InterPro" id="IPR039399">
    <property type="entry name" value="Deltex_C_sf"/>
</dbReference>
<evidence type="ECO:0000256" key="6">
    <source>
        <dbReference type="ARBA" id="ARBA00022771"/>
    </source>
</evidence>
<dbReference type="InterPro" id="IPR017907">
    <property type="entry name" value="Znf_RING_CS"/>
</dbReference>
<protein>
    <recommendedName>
        <fullName evidence="9">E3 ubiquitin-protein ligase</fullName>
        <ecNumber evidence="9">2.3.2.27</ecNumber>
    </recommendedName>
</protein>
<keyword evidence="7 9" id="KW-0862">Zinc</keyword>
<dbReference type="SMART" id="SM00184">
    <property type="entry name" value="RING"/>
    <property type="match status" value="1"/>
</dbReference>
<dbReference type="RefSeq" id="XP_004712362.1">
    <property type="nucleotide sequence ID" value="XM_004712305.2"/>
</dbReference>
<dbReference type="Gene3D" id="3.30.40.10">
    <property type="entry name" value="Zinc/RING finger domain, C3HC4 (zinc finger)"/>
    <property type="match status" value="1"/>
</dbReference>